<accession>A0A9W8Y7M9</accession>
<dbReference type="Proteomes" id="UP001140560">
    <property type="component" value="Unassembled WGS sequence"/>
</dbReference>
<sequence>MAAADLFAYQVLGPPVDAIRLLTLLPAQFSYDVYLSITHEELEDKKQKSNIDQPFSTDSITQAVISKVSLNNHLYSTMAPTFKEFLSAYPERPRGKKSVAFTDAPPEIHEIPFEYSSWQNGEQAEPPSAFEVDHAEMLKEQALAAATAEELADAKEQAVQEANMHLDPALTQNFSCSIKRKPLPVRPKLMRELRTTPDRRAEEPFTPPMLARANTTFDDFLPDHKLNTWQNVDDAARQRRLKHKVSLLAADTLLKAQHHVKKAVVQLRQ</sequence>
<dbReference type="AlphaFoldDB" id="A0A9W8Y7M9"/>
<reference evidence="1" key="1">
    <citation type="submission" date="2022-10" db="EMBL/GenBank/DDBJ databases">
        <title>Tapping the CABI collections for fungal endophytes: first genome assemblies for Collariella, Neodidymelliopsis, Ascochyta clinopodiicola, Didymella pomorum, Didymosphaeria variabile, Neocosmospora piperis and Neocucurbitaria cava.</title>
        <authorList>
            <person name="Hill R."/>
        </authorList>
    </citation>
    <scope>NUCLEOTIDE SEQUENCE</scope>
    <source>
        <strain evidence="1">IMI 356814</strain>
    </source>
</reference>
<keyword evidence="2" id="KW-1185">Reference proteome</keyword>
<dbReference type="EMBL" id="JAPEUY010000010">
    <property type="protein sequence ID" value="KAJ4369221.1"/>
    <property type="molecule type" value="Genomic_DNA"/>
</dbReference>
<comment type="caution">
    <text evidence="1">The sequence shown here is derived from an EMBL/GenBank/DDBJ whole genome shotgun (WGS) entry which is preliminary data.</text>
</comment>
<dbReference type="OrthoDB" id="3685192at2759"/>
<organism evidence="1 2">
    <name type="scientific">Neocucurbitaria cava</name>
    <dbReference type="NCBI Taxonomy" id="798079"/>
    <lineage>
        <taxon>Eukaryota</taxon>
        <taxon>Fungi</taxon>
        <taxon>Dikarya</taxon>
        <taxon>Ascomycota</taxon>
        <taxon>Pezizomycotina</taxon>
        <taxon>Dothideomycetes</taxon>
        <taxon>Pleosporomycetidae</taxon>
        <taxon>Pleosporales</taxon>
        <taxon>Pleosporineae</taxon>
        <taxon>Cucurbitariaceae</taxon>
        <taxon>Neocucurbitaria</taxon>
    </lineage>
</organism>
<name>A0A9W8Y7M9_9PLEO</name>
<protein>
    <submittedName>
        <fullName evidence="1">Uncharacterized protein</fullName>
    </submittedName>
</protein>
<evidence type="ECO:0000313" key="1">
    <source>
        <dbReference type="EMBL" id="KAJ4369221.1"/>
    </source>
</evidence>
<evidence type="ECO:0000313" key="2">
    <source>
        <dbReference type="Proteomes" id="UP001140560"/>
    </source>
</evidence>
<proteinExistence type="predicted"/>
<gene>
    <name evidence="1" type="ORF">N0V83_006306</name>
</gene>